<dbReference type="GO" id="GO:0030288">
    <property type="term" value="C:outer membrane-bounded periplasmic space"/>
    <property type="evidence" value="ECO:0007669"/>
    <property type="project" value="InterPro"/>
</dbReference>
<keyword evidence="6" id="KW-0472">Membrane</keyword>
<dbReference type="PROSITE" id="PS00194">
    <property type="entry name" value="THIOREDOXIN_1"/>
    <property type="match status" value="1"/>
</dbReference>
<dbReference type="InterPro" id="IPR036249">
    <property type="entry name" value="Thioredoxin-like_sf"/>
</dbReference>
<comment type="subcellular location">
    <subcellularLocation>
        <location evidence="1">Cell inner membrane</location>
        <topology evidence="1">Single-pass membrane protein</topology>
        <orientation evidence="1">Periplasmic side</orientation>
    </subcellularLocation>
</comment>
<dbReference type="Pfam" id="PF08534">
    <property type="entry name" value="Redoxin"/>
    <property type="match status" value="1"/>
</dbReference>
<dbReference type="SUPFAM" id="SSF52833">
    <property type="entry name" value="Thioredoxin-like"/>
    <property type="match status" value="1"/>
</dbReference>
<proteinExistence type="inferred from homology"/>
<evidence type="ECO:0000256" key="4">
    <source>
        <dbReference type="ARBA" id="ARBA00023157"/>
    </source>
</evidence>
<reference evidence="8" key="1">
    <citation type="journal article" date="2021" name="PeerJ">
        <title>Extensive microbial diversity within the chicken gut microbiome revealed by metagenomics and culture.</title>
        <authorList>
            <person name="Gilroy R."/>
            <person name="Ravi A."/>
            <person name="Getino M."/>
            <person name="Pursley I."/>
            <person name="Horton D.L."/>
            <person name="Alikhan N.F."/>
            <person name="Baker D."/>
            <person name="Gharbi K."/>
            <person name="Hall N."/>
            <person name="Watson M."/>
            <person name="Adriaenssens E.M."/>
            <person name="Foster-Nyarko E."/>
            <person name="Jarju S."/>
            <person name="Secka A."/>
            <person name="Antonio M."/>
            <person name="Oren A."/>
            <person name="Chaudhuri R.R."/>
            <person name="La Ragione R."/>
            <person name="Hildebrand F."/>
            <person name="Pallen M.J."/>
        </authorList>
    </citation>
    <scope>NUCLEOTIDE SEQUENCE</scope>
    <source>
        <strain evidence="8">CHK160-9182</strain>
    </source>
</reference>
<evidence type="ECO:0000313" key="9">
    <source>
        <dbReference type="Proteomes" id="UP000823934"/>
    </source>
</evidence>
<protein>
    <submittedName>
        <fullName evidence="8">DsbE family thiol:disulfide interchange protein</fullName>
    </submittedName>
</protein>
<feature type="transmembrane region" description="Helical" evidence="6">
    <location>
        <begin position="7"/>
        <end position="26"/>
    </location>
</feature>
<dbReference type="InterPro" id="IPR017937">
    <property type="entry name" value="Thioredoxin_CS"/>
</dbReference>
<sequence>MTRGKAIIAGVVIIVVGFLIFLSQSLENDASFLPSALKGKQLPSFSAYEVTQPGTTARILTDEDIEGPALLNIWATWCPTCEAEHDALKEIGATGVPIYGVDYKDDTLKAYEWLRDLGNPYLFTVADESGKIGLNLGVYGAPETYFLDANNVIVYRHVGEMTVELWEMGFKAIYEASFDADNNPEALKLAISNADKAIEAAKAAAREGAK</sequence>
<dbReference type="GO" id="GO:0017004">
    <property type="term" value="P:cytochrome complex assembly"/>
    <property type="evidence" value="ECO:0007669"/>
    <property type="project" value="UniProtKB-KW"/>
</dbReference>
<name>A0A9D1Q561_9GAMM</name>
<evidence type="ECO:0000256" key="5">
    <source>
        <dbReference type="ARBA" id="ARBA00023284"/>
    </source>
</evidence>
<evidence type="ECO:0000256" key="3">
    <source>
        <dbReference type="ARBA" id="ARBA00022748"/>
    </source>
</evidence>
<keyword evidence="4" id="KW-1015">Disulfide bond</keyword>
<dbReference type="NCBIfam" id="TIGR00385">
    <property type="entry name" value="dsbE"/>
    <property type="match status" value="1"/>
</dbReference>
<dbReference type="InterPro" id="IPR050553">
    <property type="entry name" value="Thioredoxin_ResA/DsbE_sf"/>
</dbReference>
<evidence type="ECO:0000313" key="8">
    <source>
        <dbReference type="EMBL" id="HIW06309.1"/>
    </source>
</evidence>
<comment type="caution">
    <text evidence="8">The sequence shown here is derived from an EMBL/GenBank/DDBJ whole genome shotgun (WGS) entry which is preliminary data.</text>
</comment>
<reference evidence="8" key="2">
    <citation type="submission" date="2021-04" db="EMBL/GenBank/DDBJ databases">
        <authorList>
            <person name="Gilroy R."/>
        </authorList>
    </citation>
    <scope>NUCLEOTIDE SEQUENCE</scope>
    <source>
        <strain evidence="8">CHK160-9182</strain>
    </source>
</reference>
<keyword evidence="5" id="KW-0676">Redox-active center</keyword>
<dbReference type="InterPro" id="IPR013766">
    <property type="entry name" value="Thioredoxin_domain"/>
</dbReference>
<accession>A0A9D1Q561</accession>
<evidence type="ECO:0000256" key="6">
    <source>
        <dbReference type="SAM" id="Phobius"/>
    </source>
</evidence>
<dbReference type="GO" id="GO:0015036">
    <property type="term" value="F:disulfide oxidoreductase activity"/>
    <property type="evidence" value="ECO:0007669"/>
    <property type="project" value="InterPro"/>
</dbReference>
<keyword evidence="3" id="KW-0201">Cytochrome c-type biogenesis</keyword>
<dbReference type="PROSITE" id="PS51352">
    <property type="entry name" value="THIOREDOXIN_2"/>
    <property type="match status" value="1"/>
</dbReference>
<dbReference type="GO" id="GO:0005886">
    <property type="term" value="C:plasma membrane"/>
    <property type="evidence" value="ECO:0007669"/>
    <property type="project" value="UniProtKB-SubCell"/>
</dbReference>
<dbReference type="EMBL" id="DXHP01000070">
    <property type="protein sequence ID" value="HIW06309.1"/>
    <property type="molecule type" value="Genomic_DNA"/>
</dbReference>
<dbReference type="AlphaFoldDB" id="A0A9D1Q561"/>
<dbReference type="PANTHER" id="PTHR42852">
    <property type="entry name" value="THIOL:DISULFIDE INTERCHANGE PROTEIN DSBE"/>
    <property type="match status" value="1"/>
</dbReference>
<comment type="similarity">
    <text evidence="2">Belongs to the thioredoxin family. DsbE subfamily.</text>
</comment>
<evidence type="ECO:0000256" key="1">
    <source>
        <dbReference type="ARBA" id="ARBA00004383"/>
    </source>
</evidence>
<feature type="domain" description="Thioredoxin" evidence="7">
    <location>
        <begin position="36"/>
        <end position="175"/>
    </location>
</feature>
<dbReference type="InterPro" id="IPR004799">
    <property type="entry name" value="Periplasmic_diS_OxRdtase_DsbE"/>
</dbReference>
<evidence type="ECO:0000256" key="2">
    <source>
        <dbReference type="ARBA" id="ARBA00007758"/>
    </source>
</evidence>
<dbReference type="Gene3D" id="3.40.30.10">
    <property type="entry name" value="Glutaredoxin"/>
    <property type="match status" value="1"/>
</dbReference>
<keyword evidence="6" id="KW-0812">Transmembrane</keyword>
<dbReference type="PANTHER" id="PTHR42852:SF6">
    <property type="entry name" value="THIOL:DISULFIDE INTERCHANGE PROTEIN DSBE"/>
    <property type="match status" value="1"/>
</dbReference>
<organism evidence="8 9">
    <name type="scientific">Candidatus Ignatzschineria merdigallinarum</name>
    <dbReference type="NCBI Taxonomy" id="2838621"/>
    <lineage>
        <taxon>Bacteria</taxon>
        <taxon>Pseudomonadati</taxon>
        <taxon>Pseudomonadota</taxon>
        <taxon>Gammaproteobacteria</taxon>
        <taxon>Cardiobacteriales</taxon>
        <taxon>Ignatzschineriaceae</taxon>
        <taxon>Ignatzschineria</taxon>
    </lineage>
</organism>
<dbReference type="InterPro" id="IPR013740">
    <property type="entry name" value="Redoxin"/>
</dbReference>
<keyword evidence="6" id="KW-1133">Transmembrane helix</keyword>
<evidence type="ECO:0000259" key="7">
    <source>
        <dbReference type="PROSITE" id="PS51352"/>
    </source>
</evidence>
<dbReference type="Proteomes" id="UP000823934">
    <property type="component" value="Unassembled WGS sequence"/>
</dbReference>
<gene>
    <name evidence="8" type="ORF">H9889_03155</name>
</gene>